<gene>
    <name evidence="1" type="ORF">BpHYR1_023622</name>
</gene>
<proteinExistence type="predicted"/>
<sequence>MLDENLNRFDSTKISEKFYPRSKNKRFPCAVIRKTKLTAVIIKLIPIRLVTIIGDQLITNQGSLKISYK</sequence>
<dbReference type="AlphaFoldDB" id="A0A3M7PLX3"/>
<organism evidence="1 2">
    <name type="scientific">Brachionus plicatilis</name>
    <name type="common">Marine rotifer</name>
    <name type="synonym">Brachionus muelleri</name>
    <dbReference type="NCBI Taxonomy" id="10195"/>
    <lineage>
        <taxon>Eukaryota</taxon>
        <taxon>Metazoa</taxon>
        <taxon>Spiralia</taxon>
        <taxon>Gnathifera</taxon>
        <taxon>Rotifera</taxon>
        <taxon>Eurotatoria</taxon>
        <taxon>Monogononta</taxon>
        <taxon>Pseudotrocha</taxon>
        <taxon>Ploima</taxon>
        <taxon>Brachionidae</taxon>
        <taxon>Brachionus</taxon>
    </lineage>
</organism>
<evidence type="ECO:0000313" key="2">
    <source>
        <dbReference type="Proteomes" id="UP000276133"/>
    </source>
</evidence>
<keyword evidence="2" id="KW-1185">Reference proteome</keyword>
<protein>
    <submittedName>
        <fullName evidence="1">Uncharacterized protein</fullName>
    </submittedName>
</protein>
<reference evidence="1 2" key="1">
    <citation type="journal article" date="2018" name="Sci. Rep.">
        <title>Genomic signatures of local adaptation to the degree of environmental predictability in rotifers.</title>
        <authorList>
            <person name="Franch-Gras L."/>
            <person name="Hahn C."/>
            <person name="Garcia-Roger E.M."/>
            <person name="Carmona M.J."/>
            <person name="Serra M."/>
            <person name="Gomez A."/>
        </authorList>
    </citation>
    <scope>NUCLEOTIDE SEQUENCE [LARGE SCALE GENOMIC DNA]</scope>
    <source>
        <strain evidence="1">HYR1</strain>
    </source>
</reference>
<comment type="caution">
    <text evidence="1">The sequence shown here is derived from an EMBL/GenBank/DDBJ whole genome shotgun (WGS) entry which is preliminary data.</text>
</comment>
<accession>A0A3M7PLX3</accession>
<dbReference type="Proteomes" id="UP000276133">
    <property type="component" value="Unassembled WGS sequence"/>
</dbReference>
<name>A0A3M7PLX3_BRAPC</name>
<dbReference type="EMBL" id="REGN01009908">
    <property type="protein sequence ID" value="RNA00116.1"/>
    <property type="molecule type" value="Genomic_DNA"/>
</dbReference>
<evidence type="ECO:0000313" key="1">
    <source>
        <dbReference type="EMBL" id="RNA00116.1"/>
    </source>
</evidence>